<organism evidence="1">
    <name type="scientific">marine sediment metagenome</name>
    <dbReference type="NCBI Taxonomy" id="412755"/>
    <lineage>
        <taxon>unclassified sequences</taxon>
        <taxon>metagenomes</taxon>
        <taxon>ecological metagenomes</taxon>
    </lineage>
</organism>
<dbReference type="PANTHER" id="PTHR43179">
    <property type="entry name" value="RHAMNOSYLTRANSFERASE WBBL"/>
    <property type="match status" value="1"/>
</dbReference>
<name>X1HZ04_9ZZZZ</name>
<accession>X1HZ04</accession>
<evidence type="ECO:0008006" key="2">
    <source>
        <dbReference type="Google" id="ProtNLM"/>
    </source>
</evidence>
<dbReference type="Gene3D" id="3.90.550.10">
    <property type="entry name" value="Spore Coat Polysaccharide Biosynthesis Protein SpsA, Chain A"/>
    <property type="match status" value="1"/>
</dbReference>
<gene>
    <name evidence="1" type="ORF">S03H2_29693</name>
</gene>
<dbReference type="SUPFAM" id="SSF53448">
    <property type="entry name" value="Nucleotide-diphospho-sugar transferases"/>
    <property type="match status" value="1"/>
</dbReference>
<evidence type="ECO:0000313" key="1">
    <source>
        <dbReference type="EMBL" id="GAH50513.1"/>
    </source>
</evidence>
<protein>
    <recommendedName>
        <fullName evidence="2">Glycosyltransferase 2-like domain-containing protein</fullName>
    </recommendedName>
</protein>
<sequence>MGQSHAPYFCLLNNDTQVTDGWLKEMIKVAESREGIGIVNANSNTFGCRPKRRQPLETLARELKSYSGEYSELAWASGFCMLIKRKVIQEVGLFDEIYGMGTFEDTDFSKRAQKHGYLCVCAKAAYVYHHERRSFIKFKRFDQDFERNRQIFYTKWGKIQRILYVLTKDNPVYIEKIGTEVAKVARQGNIIWIFLKGQDKQKFNKYLNTSVYNLPKRFFNLVSFWRILKRKKKFDRIYVDNEDYRKRLNNFKVFHKAEVIYL</sequence>
<dbReference type="AlphaFoldDB" id="X1HZ04"/>
<dbReference type="EMBL" id="BARU01017934">
    <property type="protein sequence ID" value="GAH50513.1"/>
    <property type="molecule type" value="Genomic_DNA"/>
</dbReference>
<reference evidence="1" key="1">
    <citation type="journal article" date="2014" name="Front. Microbiol.">
        <title>High frequency of phylogenetically diverse reductive dehalogenase-homologous genes in deep subseafloor sedimentary metagenomes.</title>
        <authorList>
            <person name="Kawai M."/>
            <person name="Futagami T."/>
            <person name="Toyoda A."/>
            <person name="Takaki Y."/>
            <person name="Nishi S."/>
            <person name="Hori S."/>
            <person name="Arai W."/>
            <person name="Tsubouchi T."/>
            <person name="Morono Y."/>
            <person name="Uchiyama I."/>
            <person name="Ito T."/>
            <person name="Fujiyama A."/>
            <person name="Inagaki F."/>
            <person name="Takami H."/>
        </authorList>
    </citation>
    <scope>NUCLEOTIDE SEQUENCE</scope>
    <source>
        <strain evidence="1">Expedition CK06-06</strain>
    </source>
</reference>
<dbReference type="InterPro" id="IPR029044">
    <property type="entry name" value="Nucleotide-diphossugar_trans"/>
</dbReference>
<comment type="caution">
    <text evidence="1">The sequence shown here is derived from an EMBL/GenBank/DDBJ whole genome shotgun (WGS) entry which is preliminary data.</text>
</comment>
<dbReference type="PANTHER" id="PTHR43179:SF7">
    <property type="entry name" value="RHAMNOSYLTRANSFERASE WBBL"/>
    <property type="match status" value="1"/>
</dbReference>
<proteinExistence type="predicted"/>